<dbReference type="Gene3D" id="1.20.1170.10">
    <property type="match status" value="1"/>
</dbReference>
<evidence type="ECO:0000313" key="4">
    <source>
        <dbReference type="EMBL" id="QRW18351.1"/>
    </source>
</evidence>
<organism evidence="3 5">
    <name type="scientific">Rhizoctonia solani</name>
    <dbReference type="NCBI Taxonomy" id="456999"/>
    <lineage>
        <taxon>Eukaryota</taxon>
        <taxon>Fungi</taxon>
        <taxon>Dikarya</taxon>
        <taxon>Basidiomycota</taxon>
        <taxon>Agaricomycotina</taxon>
        <taxon>Agaricomycetes</taxon>
        <taxon>Cantharellales</taxon>
        <taxon>Ceratobasidiaceae</taxon>
        <taxon>Rhizoctonia</taxon>
    </lineage>
</organism>
<feature type="coiled-coil region" evidence="1">
    <location>
        <begin position="184"/>
        <end position="222"/>
    </location>
</feature>
<sequence length="360" mass="40301">MAVTAAAPSQAHLDVALGKIKTEGVSQEESDQFVQGLINELDKDSDQGQLAKNVSEVAEWANDVDESFSKVTYGLKDMNDRYGTTFPPLRTFLSEWEGYNQRWATHLSLSRDVASQQAAILQRFDKVFLEIVKSIKTDQDREDAIVELESFANEDNSEPERMAEGFRTLKDDIEDFVVRFDAWVQTTSTELKQQAQELQKVIENLRVEIQELDIRIMEATAALLGSAAAIETFVGLVGVIVSGTILALALAQRVDKTITLSNKRKELAEVNRQQEALAHVKTAFDGLKPDIALICQKLSLFGEIWSSVQAQTRAFQETLKGGMEAISNLRFKKEIELAQKLCTPLRNGLEKYATLLENRK</sequence>
<reference evidence="4" key="1">
    <citation type="submission" date="2020-05" db="EMBL/GenBank/DDBJ databases">
        <title>Evolutionary and genomic comparisons of hybrid uninucleate and nonhybrid Rhizoctonia fungi.</title>
        <authorList>
            <person name="Li C."/>
            <person name="Chen X."/>
        </authorList>
    </citation>
    <scope>NUCLEOTIDE SEQUENCE</scope>
    <source>
        <strain evidence="4">AG-1 IA</strain>
    </source>
</reference>
<dbReference type="EMBL" id="CAJMWR010004078">
    <property type="protein sequence ID" value="CAE6482525.1"/>
    <property type="molecule type" value="Genomic_DNA"/>
</dbReference>
<evidence type="ECO:0000256" key="1">
    <source>
        <dbReference type="SAM" id="Coils"/>
    </source>
</evidence>
<dbReference type="Proteomes" id="UP000650533">
    <property type="component" value="Chromosome 3"/>
</dbReference>
<keyword evidence="2" id="KW-0472">Membrane</keyword>
<name>A0A8H3CL11_9AGAM</name>
<dbReference type="AlphaFoldDB" id="A0A8H3CL11"/>
<gene>
    <name evidence="3" type="ORF">RDB_LOCUS136166</name>
    <name evidence="4" type="ORF">RhiXN_03275</name>
</gene>
<accession>A0A8H3CL11</accession>
<dbReference type="EMBL" id="CP059660">
    <property type="protein sequence ID" value="QRW18351.1"/>
    <property type="molecule type" value="Genomic_DNA"/>
</dbReference>
<keyword evidence="2" id="KW-1133">Transmembrane helix</keyword>
<reference evidence="3" key="2">
    <citation type="submission" date="2021-01" db="EMBL/GenBank/DDBJ databases">
        <authorList>
            <person name="Kaushik A."/>
        </authorList>
    </citation>
    <scope>NUCLEOTIDE SEQUENCE</scope>
    <source>
        <strain evidence="3">AG1-1A</strain>
    </source>
</reference>
<evidence type="ECO:0000313" key="3">
    <source>
        <dbReference type="EMBL" id="CAE6482525.1"/>
    </source>
</evidence>
<dbReference type="Proteomes" id="UP000663840">
    <property type="component" value="Unassembled WGS sequence"/>
</dbReference>
<protein>
    <submittedName>
        <fullName evidence="4">Reovirus sigma C capsid domain-containing protein</fullName>
    </submittedName>
</protein>
<proteinExistence type="predicted"/>
<evidence type="ECO:0000256" key="2">
    <source>
        <dbReference type="SAM" id="Phobius"/>
    </source>
</evidence>
<feature type="transmembrane region" description="Helical" evidence="2">
    <location>
        <begin position="233"/>
        <end position="251"/>
    </location>
</feature>
<keyword evidence="1" id="KW-0175">Coiled coil</keyword>
<keyword evidence="2" id="KW-0812">Transmembrane</keyword>
<evidence type="ECO:0000313" key="5">
    <source>
        <dbReference type="Proteomes" id="UP000663840"/>
    </source>
</evidence>